<evidence type="ECO:0000256" key="7">
    <source>
        <dbReference type="ARBA" id="ARBA00023211"/>
    </source>
</evidence>
<dbReference type="PANTHER" id="PTHR43226">
    <property type="entry name" value="XAA-PRO AMINOPEPTIDASE 3"/>
    <property type="match status" value="1"/>
</dbReference>
<keyword evidence="10" id="KW-1185">Reference proteome</keyword>
<dbReference type="Pfam" id="PF05195">
    <property type="entry name" value="AMP_N"/>
    <property type="match status" value="1"/>
</dbReference>
<comment type="catalytic activity">
    <reaction evidence="1">
        <text>Release of any N-terminal amino acid, including proline, that is linked to proline, even from a dipeptide or tripeptide.</text>
        <dbReference type="EC" id="3.4.11.9"/>
    </reaction>
</comment>
<reference evidence="9 10" key="1">
    <citation type="submission" date="2015-06" db="EMBL/GenBank/DDBJ databases">
        <title>Prevotella sp. 109, sp. nov., a novel member of the family Prevotellaceae isolated from human faeces.</title>
        <authorList>
            <person name="Shkoporov A.N."/>
            <person name="Chaplin A.V."/>
            <person name="Kafarskaia L.I."/>
            <person name="Efimov B.A."/>
        </authorList>
    </citation>
    <scope>NUCLEOTIDE SEQUENCE [LARGE SCALE GENOMIC DNA]</scope>
    <source>
        <strain evidence="9 10">109</strain>
    </source>
</reference>
<comment type="similarity">
    <text evidence="3">Belongs to the peptidase M24B family.</text>
</comment>
<dbReference type="RefSeq" id="WP_053397715.1">
    <property type="nucleotide sequence ID" value="NZ_LFQU01000003.1"/>
</dbReference>
<dbReference type="InterPro" id="IPR000994">
    <property type="entry name" value="Pept_M24"/>
</dbReference>
<dbReference type="Gene3D" id="3.40.350.10">
    <property type="entry name" value="Creatinase/prolidase N-terminal domain"/>
    <property type="match status" value="1"/>
</dbReference>
<dbReference type="InterPro" id="IPR036005">
    <property type="entry name" value="Creatinase/aminopeptidase-like"/>
</dbReference>
<feature type="domain" description="Aminopeptidase P N-terminal" evidence="8">
    <location>
        <begin position="2"/>
        <end position="135"/>
    </location>
</feature>
<evidence type="ECO:0000259" key="8">
    <source>
        <dbReference type="SMART" id="SM01011"/>
    </source>
</evidence>
<dbReference type="InterPro" id="IPR029149">
    <property type="entry name" value="Creatin/AminoP/Spt16_N"/>
</dbReference>
<evidence type="ECO:0000256" key="5">
    <source>
        <dbReference type="ARBA" id="ARBA00022723"/>
    </source>
</evidence>
<keyword evidence="7" id="KW-0464">Manganese</keyword>
<protein>
    <recommendedName>
        <fullName evidence="4">Xaa-Pro aminopeptidase</fullName>
        <ecNumber evidence="4">3.4.11.9</ecNumber>
    </recommendedName>
</protein>
<gene>
    <name evidence="9" type="ORF">ACU52_03000</name>
</gene>
<comment type="caution">
    <text evidence="9">The sequence shown here is derived from an EMBL/GenBank/DDBJ whole genome shotgun (WGS) entry which is preliminary data.</text>
</comment>
<dbReference type="CDD" id="cd01087">
    <property type="entry name" value="Prolidase"/>
    <property type="match status" value="1"/>
</dbReference>
<dbReference type="OrthoDB" id="9806388at2"/>
<accession>A0A8E1QYS9</accession>
<sequence>MFSKETYVSRRAELRKLVKSGIVILFGNNDSPVNYPSNSYYPFRQDSSFLYYFGLNRDGLVGVIDIDEGTETLVGNDIDIEDIVWFGSVNSVKDMAESVGVANTAPMKSLQIICNNALKQKRPIHFLPPYRYDTKLQIFDLLGIHPNQQKEAASLELIKAVVKMRSTKEPQEIAEIEDACSIGYKMHTTAMRLTKPGFTEKFIGGQVDGTAHSYGAMVSFATIFTQHGEIMHGTPSWDVLESGRLALCDSGAENRNNYCSDNTRTYPVNGKFTQRQREIYSIVEACHDYVLDVAKPGVKWYDVHMAVCRLMTDKLKEIGLMKGDTEEAVRAGAHAMFLPHGLGHMMGMDVHDMEGLGQNYVGFDDEIQPSTQFGTNCLRMGRRLEKGFVVTDEPGIYFIPALIDDWKSQGLHKDFINYEMLETYKDFGGIRIEDDLLITDDGCRFLGTERIPYHPDDVEEFMRNN</sequence>
<evidence type="ECO:0000256" key="2">
    <source>
        <dbReference type="ARBA" id="ARBA00001936"/>
    </source>
</evidence>
<evidence type="ECO:0000256" key="6">
    <source>
        <dbReference type="ARBA" id="ARBA00022801"/>
    </source>
</evidence>
<dbReference type="GO" id="GO:0030145">
    <property type="term" value="F:manganese ion binding"/>
    <property type="evidence" value="ECO:0007669"/>
    <property type="project" value="InterPro"/>
</dbReference>
<dbReference type="SMART" id="SM01011">
    <property type="entry name" value="AMP_N"/>
    <property type="match status" value="1"/>
</dbReference>
<dbReference type="EC" id="3.4.11.9" evidence="4"/>
<keyword evidence="5" id="KW-0479">Metal-binding</keyword>
<dbReference type="InterPro" id="IPR052433">
    <property type="entry name" value="X-Pro_dipept-like"/>
</dbReference>
<keyword evidence="9" id="KW-0645">Protease</keyword>
<dbReference type="GO" id="GO:0005829">
    <property type="term" value="C:cytosol"/>
    <property type="evidence" value="ECO:0007669"/>
    <property type="project" value="TreeGrafter"/>
</dbReference>
<evidence type="ECO:0000256" key="1">
    <source>
        <dbReference type="ARBA" id="ARBA00001424"/>
    </source>
</evidence>
<dbReference type="EMBL" id="LFQU01000003">
    <property type="protein sequence ID" value="KOO69331.1"/>
    <property type="molecule type" value="Genomic_DNA"/>
</dbReference>
<evidence type="ECO:0000313" key="9">
    <source>
        <dbReference type="EMBL" id="KOO69331.1"/>
    </source>
</evidence>
<evidence type="ECO:0000256" key="4">
    <source>
        <dbReference type="ARBA" id="ARBA00012574"/>
    </source>
</evidence>
<dbReference type="Proteomes" id="UP000036951">
    <property type="component" value="Unassembled WGS sequence"/>
</dbReference>
<comment type="cofactor">
    <cofactor evidence="2">
        <name>Mn(2+)</name>
        <dbReference type="ChEBI" id="CHEBI:29035"/>
    </cofactor>
</comment>
<evidence type="ECO:0000313" key="10">
    <source>
        <dbReference type="Proteomes" id="UP000036951"/>
    </source>
</evidence>
<proteinExistence type="inferred from homology"/>
<dbReference type="Gene3D" id="3.90.230.10">
    <property type="entry name" value="Creatinase/methionine aminopeptidase superfamily"/>
    <property type="match status" value="1"/>
</dbReference>
<dbReference type="InterPro" id="IPR007865">
    <property type="entry name" value="Aminopep_P_N"/>
</dbReference>
<evidence type="ECO:0000256" key="3">
    <source>
        <dbReference type="ARBA" id="ARBA00008766"/>
    </source>
</evidence>
<dbReference type="AlphaFoldDB" id="A0A8E1QYS9"/>
<dbReference type="SUPFAM" id="SSF55920">
    <property type="entry name" value="Creatinase/aminopeptidase"/>
    <property type="match status" value="1"/>
</dbReference>
<keyword evidence="9" id="KW-0031">Aminopeptidase</keyword>
<dbReference type="PANTHER" id="PTHR43226:SF4">
    <property type="entry name" value="XAA-PRO AMINOPEPTIDASE 3"/>
    <property type="match status" value="1"/>
</dbReference>
<dbReference type="GO" id="GO:0006508">
    <property type="term" value="P:proteolysis"/>
    <property type="evidence" value="ECO:0007669"/>
    <property type="project" value="TreeGrafter"/>
</dbReference>
<dbReference type="GO" id="GO:0070006">
    <property type="term" value="F:metalloaminopeptidase activity"/>
    <property type="evidence" value="ECO:0007669"/>
    <property type="project" value="InterPro"/>
</dbReference>
<dbReference type="SUPFAM" id="SSF53092">
    <property type="entry name" value="Creatinase/prolidase N-terminal domain"/>
    <property type="match status" value="1"/>
</dbReference>
<keyword evidence="6" id="KW-0378">Hydrolase</keyword>
<organism evidence="9 10">
    <name type="scientific">Xylanibacter rarus</name>
    <dbReference type="NCBI Taxonomy" id="1676614"/>
    <lineage>
        <taxon>Bacteria</taxon>
        <taxon>Pseudomonadati</taxon>
        <taxon>Bacteroidota</taxon>
        <taxon>Bacteroidia</taxon>
        <taxon>Bacteroidales</taxon>
        <taxon>Prevotellaceae</taxon>
        <taxon>Xylanibacter</taxon>
    </lineage>
</organism>
<name>A0A8E1QYS9_9BACT</name>
<dbReference type="Pfam" id="PF00557">
    <property type="entry name" value="Peptidase_M24"/>
    <property type="match status" value="1"/>
</dbReference>